<organism evidence="1 2">
    <name type="scientific">Streptomyces violaceus</name>
    <name type="common">Streptomyces venezuelae</name>
    <dbReference type="NCBI Taxonomy" id="1936"/>
    <lineage>
        <taxon>Bacteria</taxon>
        <taxon>Bacillati</taxon>
        <taxon>Actinomycetota</taxon>
        <taxon>Actinomycetes</taxon>
        <taxon>Kitasatosporales</taxon>
        <taxon>Streptomycetaceae</taxon>
        <taxon>Streptomyces</taxon>
    </lineage>
</organism>
<sequence>MTATPSSEERRLLNRWIAARHGWDRFKAGSRRATERLARKHHDLDLTDQHHTSRQEKPMRISRIVRQTPVKHGGDWTLTVSTIQVGFRAYETTVFDDTPDKRLQGWRLGDRVIETSKETANTREAAMEQHREALHAARVEVPKAPAIEGQPRFTVQEIGPRDFYVYDSVTCLSYDPRFTREAAQAAADRRNAAQEPA</sequence>
<reference evidence="1 2" key="1">
    <citation type="submission" date="2022-10" db="EMBL/GenBank/DDBJ databases">
        <title>The complete genomes of actinobacterial strains from the NBC collection.</title>
        <authorList>
            <person name="Joergensen T.S."/>
            <person name="Alvarez Arevalo M."/>
            <person name="Sterndorff E.B."/>
            <person name="Faurdal D."/>
            <person name="Vuksanovic O."/>
            <person name="Mourched A.-S."/>
            <person name="Charusanti P."/>
            <person name="Shaw S."/>
            <person name="Blin K."/>
            <person name="Weber T."/>
        </authorList>
    </citation>
    <scope>NUCLEOTIDE SEQUENCE [LARGE SCALE GENOMIC DNA]</scope>
    <source>
        <strain evidence="1 2">NBC_00456</strain>
    </source>
</reference>
<gene>
    <name evidence="1" type="ORF">OHB29_04495</name>
</gene>
<evidence type="ECO:0000313" key="1">
    <source>
        <dbReference type="EMBL" id="WUG92341.1"/>
    </source>
</evidence>
<dbReference type="RefSeq" id="WP_328336763.1">
    <property type="nucleotide sequence ID" value="NZ_CP107906.1"/>
</dbReference>
<evidence type="ECO:0000313" key="2">
    <source>
        <dbReference type="Proteomes" id="UP001341259"/>
    </source>
</evidence>
<dbReference type="EMBL" id="CP107906">
    <property type="protein sequence ID" value="WUG92341.1"/>
    <property type="molecule type" value="Genomic_DNA"/>
</dbReference>
<keyword evidence="2" id="KW-1185">Reference proteome</keyword>
<name>A0ABZ1NLJ1_STRVL</name>
<proteinExistence type="predicted"/>
<accession>A0ABZ1NLJ1</accession>
<dbReference type="Proteomes" id="UP001341259">
    <property type="component" value="Chromosome"/>
</dbReference>
<protein>
    <submittedName>
        <fullName evidence="1">Uncharacterized protein</fullName>
    </submittedName>
</protein>